<feature type="transmembrane region" description="Helical" evidence="4">
    <location>
        <begin position="135"/>
        <end position="154"/>
    </location>
</feature>
<dbReference type="AlphaFoldDB" id="A0A0W7WFR4"/>
<comment type="caution">
    <text evidence="5">The sequence shown here is derived from an EMBL/GenBank/DDBJ whole genome shotgun (WGS) entry which is preliminary data.</text>
</comment>
<evidence type="ECO:0000256" key="4">
    <source>
        <dbReference type="SAM" id="Phobius"/>
    </source>
</evidence>
<protein>
    <recommendedName>
        <fullName evidence="7">Major facilitator superfamily (MFS) profile domain-containing protein</fullName>
    </recommendedName>
</protein>
<proteinExistence type="predicted"/>
<feature type="transmembrane region" description="Helical" evidence="4">
    <location>
        <begin position="105"/>
        <end position="123"/>
    </location>
</feature>
<sequence>MPDQFKTWGWVLLLFAAGLGAAGQFAKLATGFELLVAAYPGAGPGLGLAISLISFLGVALGLVAGMIVTRLGFRTVLVAGLALGAGLSAYQTLLPPLPLLMLSRVAEGASHLAIVVAAPTLIAQLTDDRQRPVAMALWSTFFGTGFALFAWAGLPLAEARGPQAVIVLHAAAMAALALAVALALPRRRIAPPSEPFGLRLVLARHWQVYRSPFMAAPALGWLCYTLTFVSVLTLLPRLVPDAPWLATALPLIGIVLSLSLVAALLRRVPAVRVVTAGFVLATLWIPLIALFPGSAAPWLGLFGTLALVQAGSFAAIPQLNDSARDRALANGAVAQMGNLGNLAGTPLLLAGLSLGGSSLGLVSLAACYAAGAALHLGLAALRLRTSR</sequence>
<feature type="transmembrane region" description="Helical" evidence="4">
    <location>
        <begin position="242"/>
        <end position="264"/>
    </location>
</feature>
<keyword evidence="1 4" id="KW-0812">Transmembrane</keyword>
<feature type="transmembrane region" description="Helical" evidence="4">
    <location>
        <begin position="75"/>
        <end position="93"/>
    </location>
</feature>
<feature type="transmembrane region" description="Helical" evidence="4">
    <location>
        <begin position="271"/>
        <end position="291"/>
    </location>
</feature>
<feature type="transmembrane region" description="Helical" evidence="4">
    <location>
        <begin position="297"/>
        <end position="316"/>
    </location>
</feature>
<dbReference type="EMBL" id="LPXO01000015">
    <property type="protein sequence ID" value="KUF09303.1"/>
    <property type="molecule type" value="Genomic_DNA"/>
</dbReference>
<keyword evidence="6" id="KW-1185">Reference proteome</keyword>
<dbReference type="InterPro" id="IPR011701">
    <property type="entry name" value="MFS"/>
</dbReference>
<keyword evidence="2 4" id="KW-1133">Transmembrane helix</keyword>
<feature type="transmembrane region" description="Helical" evidence="4">
    <location>
        <begin position="213"/>
        <end position="236"/>
    </location>
</feature>
<dbReference type="Gene3D" id="1.20.1250.20">
    <property type="entry name" value="MFS general substrate transporter like domains"/>
    <property type="match status" value="1"/>
</dbReference>
<name>A0A0W7WFR4_9RHOB</name>
<dbReference type="Pfam" id="PF07690">
    <property type="entry name" value="MFS_1"/>
    <property type="match status" value="1"/>
</dbReference>
<dbReference type="RefSeq" id="WP_058863769.1">
    <property type="nucleotide sequence ID" value="NZ_LPXO01000015.1"/>
</dbReference>
<evidence type="ECO:0000313" key="5">
    <source>
        <dbReference type="EMBL" id="KUF09303.1"/>
    </source>
</evidence>
<evidence type="ECO:0000313" key="6">
    <source>
        <dbReference type="Proteomes" id="UP000054396"/>
    </source>
</evidence>
<dbReference type="InterPro" id="IPR036259">
    <property type="entry name" value="MFS_trans_sf"/>
</dbReference>
<dbReference type="GO" id="GO:0022857">
    <property type="term" value="F:transmembrane transporter activity"/>
    <property type="evidence" value="ECO:0007669"/>
    <property type="project" value="InterPro"/>
</dbReference>
<reference evidence="5 6" key="1">
    <citation type="submission" date="2015-12" db="EMBL/GenBank/DDBJ databases">
        <authorList>
            <person name="Shamseldin A."/>
            <person name="Moawad H."/>
            <person name="Abd El-Rahim W.M."/>
            <person name="Sadowsky M.J."/>
        </authorList>
    </citation>
    <scope>NUCLEOTIDE SEQUENCE [LARGE SCALE GENOMIC DNA]</scope>
    <source>
        <strain evidence="5 6">SJ5A-1</strain>
    </source>
</reference>
<organism evidence="5 6">
    <name type="scientific">Pseudoponticoccus marisrubri</name>
    <dbReference type="NCBI Taxonomy" id="1685382"/>
    <lineage>
        <taxon>Bacteria</taxon>
        <taxon>Pseudomonadati</taxon>
        <taxon>Pseudomonadota</taxon>
        <taxon>Alphaproteobacteria</taxon>
        <taxon>Rhodobacterales</taxon>
        <taxon>Roseobacteraceae</taxon>
        <taxon>Pseudoponticoccus</taxon>
    </lineage>
</organism>
<keyword evidence="3 4" id="KW-0472">Membrane</keyword>
<accession>A0A0W7WFR4</accession>
<feature type="transmembrane region" description="Helical" evidence="4">
    <location>
        <begin position="46"/>
        <end position="68"/>
    </location>
</feature>
<evidence type="ECO:0000256" key="2">
    <source>
        <dbReference type="ARBA" id="ARBA00022989"/>
    </source>
</evidence>
<dbReference type="SUPFAM" id="SSF103473">
    <property type="entry name" value="MFS general substrate transporter"/>
    <property type="match status" value="1"/>
</dbReference>
<feature type="transmembrane region" description="Helical" evidence="4">
    <location>
        <begin position="166"/>
        <end position="184"/>
    </location>
</feature>
<feature type="transmembrane region" description="Helical" evidence="4">
    <location>
        <begin position="361"/>
        <end position="381"/>
    </location>
</feature>
<feature type="transmembrane region" description="Helical" evidence="4">
    <location>
        <begin position="328"/>
        <end position="349"/>
    </location>
</feature>
<evidence type="ECO:0008006" key="7">
    <source>
        <dbReference type="Google" id="ProtNLM"/>
    </source>
</evidence>
<evidence type="ECO:0000256" key="1">
    <source>
        <dbReference type="ARBA" id="ARBA00022692"/>
    </source>
</evidence>
<evidence type="ECO:0000256" key="3">
    <source>
        <dbReference type="ARBA" id="ARBA00023136"/>
    </source>
</evidence>
<dbReference type="Proteomes" id="UP000054396">
    <property type="component" value="Unassembled WGS sequence"/>
</dbReference>
<dbReference type="STRING" id="1685382.AVJ23_18650"/>
<gene>
    <name evidence="5" type="ORF">AVJ23_18650</name>
</gene>
<dbReference type="OrthoDB" id="6095882at2"/>